<dbReference type="PROSITE" id="PS51186">
    <property type="entry name" value="GNAT"/>
    <property type="match status" value="1"/>
</dbReference>
<feature type="domain" description="N-acetyltransferase" evidence="3">
    <location>
        <begin position="1"/>
        <end position="137"/>
    </location>
</feature>
<protein>
    <submittedName>
        <fullName evidence="4">Ribosomal-protein-alanine N-acetyltransferase</fullName>
    </submittedName>
</protein>
<dbReference type="Gene3D" id="3.40.630.30">
    <property type="match status" value="1"/>
</dbReference>
<dbReference type="GO" id="GO:0016747">
    <property type="term" value="F:acyltransferase activity, transferring groups other than amino-acyl groups"/>
    <property type="evidence" value="ECO:0007669"/>
    <property type="project" value="InterPro"/>
</dbReference>
<dbReference type="Proteomes" id="UP000198893">
    <property type="component" value="Unassembled WGS sequence"/>
</dbReference>
<keyword evidence="2" id="KW-0012">Acyltransferase</keyword>
<dbReference type="RefSeq" id="WP_093114673.1">
    <property type="nucleotide sequence ID" value="NZ_FODS01000001.1"/>
</dbReference>
<dbReference type="Pfam" id="PF00583">
    <property type="entry name" value="Acetyltransf_1"/>
    <property type="match status" value="1"/>
</dbReference>
<keyword evidence="5" id="KW-1185">Reference proteome</keyword>
<keyword evidence="1 4" id="KW-0808">Transferase</keyword>
<dbReference type="InterPro" id="IPR050832">
    <property type="entry name" value="Bact_Acetyltransf"/>
</dbReference>
<sequence length="137" mass="15069">MTPEVLATLHDAGFADSRGWSAAEFAALLSAPQCFALGDAEGFVLGRVAADEAELLTLTVHPDARRRGQGWHWLSAFETEARTRAATRAFLEVAEDNTAARALYVRAGWREEGRRSRYYPRPNGAPVDAVIMVKPLR</sequence>
<proteinExistence type="predicted"/>
<dbReference type="CDD" id="cd04301">
    <property type="entry name" value="NAT_SF"/>
    <property type="match status" value="1"/>
</dbReference>
<dbReference type="PANTHER" id="PTHR43877">
    <property type="entry name" value="AMINOALKYLPHOSPHONATE N-ACETYLTRANSFERASE-RELATED-RELATED"/>
    <property type="match status" value="1"/>
</dbReference>
<dbReference type="OrthoDB" id="9804026at2"/>
<dbReference type="EMBL" id="FODS01000001">
    <property type="protein sequence ID" value="SEO03284.1"/>
    <property type="molecule type" value="Genomic_DNA"/>
</dbReference>
<gene>
    <name evidence="4" type="ORF">SAMN04490248_101101</name>
</gene>
<accession>A0A1H8LDP0</accession>
<evidence type="ECO:0000259" key="3">
    <source>
        <dbReference type="PROSITE" id="PS51186"/>
    </source>
</evidence>
<dbReference type="SUPFAM" id="SSF55729">
    <property type="entry name" value="Acyl-CoA N-acyltransferases (Nat)"/>
    <property type="match status" value="1"/>
</dbReference>
<dbReference type="InterPro" id="IPR016181">
    <property type="entry name" value="Acyl_CoA_acyltransferase"/>
</dbReference>
<dbReference type="InterPro" id="IPR000182">
    <property type="entry name" value="GNAT_dom"/>
</dbReference>
<name>A0A1H8LDP0_9RHOB</name>
<evidence type="ECO:0000256" key="1">
    <source>
        <dbReference type="ARBA" id="ARBA00022679"/>
    </source>
</evidence>
<organism evidence="4 5">
    <name type="scientific">Salinihabitans flavidus</name>
    <dbReference type="NCBI Taxonomy" id="569882"/>
    <lineage>
        <taxon>Bacteria</taxon>
        <taxon>Pseudomonadati</taxon>
        <taxon>Pseudomonadota</taxon>
        <taxon>Alphaproteobacteria</taxon>
        <taxon>Rhodobacterales</taxon>
        <taxon>Roseobacteraceae</taxon>
        <taxon>Salinihabitans</taxon>
    </lineage>
</organism>
<reference evidence="4 5" key="1">
    <citation type="submission" date="2016-10" db="EMBL/GenBank/DDBJ databases">
        <authorList>
            <person name="de Groot N.N."/>
        </authorList>
    </citation>
    <scope>NUCLEOTIDE SEQUENCE [LARGE SCALE GENOMIC DNA]</scope>
    <source>
        <strain evidence="4 5">DSM 27842</strain>
    </source>
</reference>
<dbReference type="STRING" id="569882.SAMN04490248_101101"/>
<dbReference type="AlphaFoldDB" id="A0A1H8LDP0"/>
<evidence type="ECO:0000313" key="4">
    <source>
        <dbReference type="EMBL" id="SEO03284.1"/>
    </source>
</evidence>
<evidence type="ECO:0000313" key="5">
    <source>
        <dbReference type="Proteomes" id="UP000198893"/>
    </source>
</evidence>
<evidence type="ECO:0000256" key="2">
    <source>
        <dbReference type="ARBA" id="ARBA00023315"/>
    </source>
</evidence>